<name>E1SNJ8_FERBD</name>
<dbReference type="STRING" id="550540.Fbal_2469"/>
<sequence length="298" mass="31960">MDLIHMNGRVYDYNLGRFMSVDPYIQAPTSTQSINPYSYVMNNPLAGTDPTGYTSVGIAGGAESRCLAEGSCENGGPSTEDSSDSSNEANNGHDSGMQSSTGEAADIGSQSSRSQNSESQNGGHENEDPIERIQVTCDRQCQEDAQNDHSFAQSGLGVGSLVLVAFSDGPQPGPMDAVALLVGLGLLSLPGDTSSPGNDLSNMRGASESSGRDPNEEDPEDDGRPEGVPKDWIKKPSRNGKDVKWVDPRNPHSYVRVKRNGEVTQVRNGRALDKDGNEVRMNSPEAHGIQLKDFKFRR</sequence>
<proteinExistence type="predicted"/>
<gene>
    <name evidence="2" type="ordered locus">Fbal_2469</name>
</gene>
<accession>E1SNJ8</accession>
<dbReference type="AlphaFoldDB" id="E1SNJ8"/>
<evidence type="ECO:0000256" key="1">
    <source>
        <dbReference type="SAM" id="MobiDB-lite"/>
    </source>
</evidence>
<dbReference type="InterPro" id="IPR022385">
    <property type="entry name" value="Rhs_assc_core"/>
</dbReference>
<dbReference type="eggNOG" id="COG3209">
    <property type="taxonomic scope" value="Bacteria"/>
</dbReference>
<protein>
    <submittedName>
        <fullName evidence="2">YD repeat-containing protein</fullName>
    </submittedName>
</protein>
<dbReference type="NCBIfam" id="TIGR03696">
    <property type="entry name" value="Rhs_assc_core"/>
    <property type="match status" value="1"/>
</dbReference>
<keyword evidence="3" id="KW-1185">Reference proteome</keyword>
<feature type="compositionally biased region" description="Polar residues" evidence="1">
    <location>
        <begin position="87"/>
        <end position="102"/>
    </location>
</feature>
<feature type="region of interest" description="Disordered" evidence="1">
    <location>
        <begin position="192"/>
        <end position="261"/>
    </location>
</feature>
<dbReference type="Proteomes" id="UP000006683">
    <property type="component" value="Chromosome"/>
</dbReference>
<evidence type="ECO:0000313" key="2">
    <source>
        <dbReference type="EMBL" id="ADN76671.1"/>
    </source>
</evidence>
<feature type="compositionally biased region" description="Polar residues" evidence="1">
    <location>
        <begin position="192"/>
        <end position="201"/>
    </location>
</feature>
<dbReference type="KEGG" id="fbl:Fbal_2469"/>
<reference evidence="2 3" key="1">
    <citation type="journal article" date="2010" name="Stand. Genomic Sci.">
        <title>Complete genome sequence of Ferrimonas balearica type strain (PAT).</title>
        <authorList>
            <person name="Nolan M."/>
            <person name="Sikorski J."/>
            <person name="Davenport K."/>
            <person name="Lucas S."/>
            <person name="Glavina Del Rio T."/>
            <person name="Tice H."/>
            <person name="Cheng J."/>
            <person name="Goodwin L."/>
            <person name="Pitluck S."/>
            <person name="Liolios K."/>
            <person name="Ivanova N."/>
            <person name="Mavromatis K."/>
            <person name="Ovchinnikova G."/>
            <person name="Pati A."/>
            <person name="Chen A."/>
            <person name="Palaniappan K."/>
            <person name="Land M."/>
            <person name="Hauser L."/>
            <person name="Chang Y."/>
            <person name="Jeffries C."/>
            <person name="Tapia R."/>
            <person name="Brettin T."/>
            <person name="Detter J."/>
            <person name="Han C."/>
            <person name="Yasawong M."/>
            <person name="Rohde M."/>
            <person name="Tindall B."/>
            <person name="Goker M."/>
            <person name="Woyke T."/>
            <person name="Bristow J."/>
            <person name="Eisen J."/>
            <person name="Markowitz V."/>
            <person name="Hugenholtz P."/>
            <person name="Kyrpides N."/>
            <person name="Klenk H."/>
            <person name="Lapidus A."/>
        </authorList>
    </citation>
    <scope>NUCLEOTIDE SEQUENCE [LARGE SCALE GENOMIC DNA]</scope>
    <source>
        <strain evidence="3">DSM 9799 / CCM 4581 / KCTC 23876 / PAT</strain>
    </source>
</reference>
<feature type="region of interest" description="Disordered" evidence="1">
    <location>
        <begin position="69"/>
        <end position="128"/>
    </location>
</feature>
<dbReference type="Gene3D" id="2.180.10.10">
    <property type="entry name" value="RHS repeat-associated core"/>
    <property type="match status" value="1"/>
</dbReference>
<dbReference type="HOGENOM" id="CLU_932999_0_0_6"/>
<feature type="compositionally biased region" description="Basic and acidic residues" evidence="1">
    <location>
        <begin position="222"/>
        <end position="250"/>
    </location>
</feature>
<organism evidence="2 3">
    <name type="scientific">Ferrimonas balearica (strain DSM 9799 / CCM 4581 / KCTC 23876 / PAT)</name>
    <dbReference type="NCBI Taxonomy" id="550540"/>
    <lineage>
        <taxon>Bacteria</taxon>
        <taxon>Pseudomonadati</taxon>
        <taxon>Pseudomonadota</taxon>
        <taxon>Gammaproteobacteria</taxon>
        <taxon>Alteromonadales</taxon>
        <taxon>Ferrimonadaceae</taxon>
        <taxon>Ferrimonas</taxon>
    </lineage>
</organism>
<feature type="compositionally biased region" description="Low complexity" evidence="1">
    <location>
        <begin position="108"/>
        <end position="123"/>
    </location>
</feature>
<dbReference type="EMBL" id="CP002209">
    <property type="protein sequence ID" value="ADN76671.1"/>
    <property type="molecule type" value="Genomic_DNA"/>
</dbReference>
<evidence type="ECO:0000313" key="3">
    <source>
        <dbReference type="Proteomes" id="UP000006683"/>
    </source>
</evidence>